<keyword evidence="3" id="KW-0507">mRNA processing</keyword>
<reference evidence="11" key="1">
    <citation type="submission" date="2022-01" db="EMBL/GenBank/DDBJ databases">
        <authorList>
            <person name="Braso-Vives M."/>
        </authorList>
    </citation>
    <scope>NUCLEOTIDE SEQUENCE</scope>
</reference>
<accession>A0A8J9Z919</accession>
<sequence length="341" mass="40092">MGGGDLNLKKSWHPQTLRNIERVWKAEQKHEDERRKIEQLQNELKEEKAREDMRMFAEEQGAVRKKDDRLNWMYQGQPEVNRDDYLLGKPIDKAIQEVTVGKSEDPGLADNVPGASFSQSNVNSAVDMAAKIREDPLFAIKQREQQSKKELLNNPVKMKQLQQMLKVTLDKKDKKKKKKDKKKKHKKHKRSSSSDSDERVTGEAKVTCQKEVKVTCQKKVKVTCKKKVKVTRQEEVTITSKEISTKKEVSVKEKLDPEELERRRREMMQDAKTRDDERWQRVQKYKEDAAKEKEEDDKFRGKERAFHGLLTHTAATVEDRIKRKVHSLQRTEASKEKFFHR</sequence>
<evidence type="ECO:0000313" key="12">
    <source>
        <dbReference type="Proteomes" id="UP000838412"/>
    </source>
</evidence>
<feature type="region of interest" description="Disordered" evidence="9">
    <location>
        <begin position="146"/>
        <end position="204"/>
    </location>
</feature>
<dbReference type="GO" id="GO:0005684">
    <property type="term" value="C:U2-type spliceosomal complex"/>
    <property type="evidence" value="ECO:0007669"/>
    <property type="project" value="TreeGrafter"/>
</dbReference>
<name>A0A8J9Z919_BRALA</name>
<evidence type="ECO:0000256" key="9">
    <source>
        <dbReference type="SAM" id="MobiDB-lite"/>
    </source>
</evidence>
<dbReference type="GO" id="GO:0000398">
    <property type="term" value="P:mRNA splicing, via spliceosome"/>
    <property type="evidence" value="ECO:0007669"/>
    <property type="project" value="TreeGrafter"/>
</dbReference>
<protein>
    <submittedName>
        <fullName evidence="11">CWC25 protein</fullName>
    </submittedName>
</protein>
<evidence type="ECO:0000256" key="3">
    <source>
        <dbReference type="ARBA" id="ARBA00022664"/>
    </source>
</evidence>
<comment type="subcellular location">
    <subcellularLocation>
        <location evidence="1">Nucleus</location>
    </subcellularLocation>
</comment>
<evidence type="ECO:0000256" key="7">
    <source>
        <dbReference type="ARBA" id="ARBA00023242"/>
    </source>
</evidence>
<dbReference type="InterPro" id="IPR022209">
    <property type="entry name" value="CWC25"/>
</dbReference>
<dbReference type="AlphaFoldDB" id="A0A8J9Z919"/>
<evidence type="ECO:0000259" key="10">
    <source>
        <dbReference type="SMART" id="SM01083"/>
    </source>
</evidence>
<evidence type="ECO:0000256" key="8">
    <source>
        <dbReference type="SAM" id="Coils"/>
    </source>
</evidence>
<organism evidence="11 12">
    <name type="scientific">Branchiostoma lanceolatum</name>
    <name type="common">Common lancelet</name>
    <name type="synonym">Amphioxus lanceolatum</name>
    <dbReference type="NCBI Taxonomy" id="7740"/>
    <lineage>
        <taxon>Eukaryota</taxon>
        <taxon>Metazoa</taxon>
        <taxon>Chordata</taxon>
        <taxon>Cephalochordata</taxon>
        <taxon>Leptocardii</taxon>
        <taxon>Amphioxiformes</taxon>
        <taxon>Branchiostomatidae</taxon>
        <taxon>Branchiostoma</taxon>
    </lineage>
</organism>
<dbReference type="PANTHER" id="PTHR16196:SF0">
    <property type="entry name" value="PRE-MRNA-SPLICING FACTOR CWC25 HOMOLOG"/>
    <property type="match status" value="1"/>
</dbReference>
<evidence type="ECO:0000313" key="11">
    <source>
        <dbReference type="EMBL" id="CAH1249034.1"/>
    </source>
</evidence>
<evidence type="ECO:0000256" key="6">
    <source>
        <dbReference type="ARBA" id="ARBA00023187"/>
    </source>
</evidence>
<keyword evidence="12" id="KW-1185">Reference proteome</keyword>
<proteinExistence type="inferred from homology"/>
<feature type="coiled-coil region" evidence="8">
    <location>
        <begin position="23"/>
        <end position="50"/>
    </location>
</feature>
<keyword evidence="6" id="KW-0508">mRNA splicing</keyword>
<evidence type="ECO:0000256" key="5">
    <source>
        <dbReference type="ARBA" id="ARBA00023054"/>
    </source>
</evidence>
<dbReference type="PANTHER" id="PTHR16196">
    <property type="entry name" value="CELL CYCLE CONTROL PROTEIN CWF25"/>
    <property type="match status" value="1"/>
</dbReference>
<dbReference type="EMBL" id="OV696702">
    <property type="protein sequence ID" value="CAH1249034.1"/>
    <property type="molecule type" value="Genomic_DNA"/>
</dbReference>
<evidence type="ECO:0000256" key="2">
    <source>
        <dbReference type="ARBA" id="ARBA00006695"/>
    </source>
</evidence>
<feature type="domain" description="CBF1-interacting co-repressor CIR N-terminal" evidence="10">
    <location>
        <begin position="11"/>
        <end position="47"/>
    </location>
</feature>
<keyword evidence="4" id="KW-0747">Spliceosome</keyword>
<keyword evidence="5 8" id="KW-0175">Coiled coil</keyword>
<dbReference type="SMART" id="SM01083">
    <property type="entry name" value="Cir_N"/>
    <property type="match status" value="1"/>
</dbReference>
<dbReference type="InterPro" id="IPR051376">
    <property type="entry name" value="CWC25_splicing_factor"/>
</dbReference>
<dbReference type="OrthoDB" id="21123at2759"/>
<gene>
    <name evidence="11" type="primary">CWC25</name>
    <name evidence="11" type="ORF">BLAG_LOCUS10273</name>
</gene>
<comment type="similarity">
    <text evidence="2">Belongs to the CWC25 family.</text>
</comment>
<evidence type="ECO:0000256" key="4">
    <source>
        <dbReference type="ARBA" id="ARBA00022728"/>
    </source>
</evidence>
<dbReference type="Pfam" id="PF12542">
    <property type="entry name" value="CWC25"/>
    <property type="match status" value="1"/>
</dbReference>
<dbReference type="Proteomes" id="UP000838412">
    <property type="component" value="Chromosome 17"/>
</dbReference>
<keyword evidence="7" id="KW-0539">Nucleus</keyword>
<evidence type="ECO:0000256" key="1">
    <source>
        <dbReference type="ARBA" id="ARBA00004123"/>
    </source>
</evidence>
<feature type="compositionally biased region" description="Basic residues" evidence="9">
    <location>
        <begin position="173"/>
        <end position="191"/>
    </location>
</feature>
<dbReference type="Pfam" id="PF10197">
    <property type="entry name" value="Cir_N"/>
    <property type="match status" value="1"/>
</dbReference>
<dbReference type="InterPro" id="IPR019339">
    <property type="entry name" value="CIR_N_dom"/>
</dbReference>